<dbReference type="GeneID" id="24366419"/>
<dbReference type="Proteomes" id="UP000008906">
    <property type="component" value="Segment"/>
</dbReference>
<reference evidence="2" key="1">
    <citation type="submission" date="2014-05" db="EMBL/GenBank/DDBJ databases">
        <title>Complete genomic sequence of phiVC8, a lytic bacteriophage specific for Vibrio cholerae O1.</title>
        <authorList>
            <person name="Solis-Sanchez A."/>
            <person name="Collado-Torres L."/>
            <person name="Gonzalez-Pedrajo B."/>
            <person name="Mendoza-Hernandez G."/>
            <person name="Eslava-Campos C."/>
        </authorList>
    </citation>
    <scope>NUCLEOTIDE SEQUENCE [LARGE SCALE GENOMIC DNA]</scope>
</reference>
<dbReference type="RefSeq" id="YP_009140164.1">
    <property type="nucleotide sequence ID" value="NC_027118.1"/>
</dbReference>
<evidence type="ECO:0000313" key="2">
    <source>
        <dbReference type="Proteomes" id="UP000008906"/>
    </source>
</evidence>
<keyword evidence="2" id="KW-1185">Reference proteome</keyword>
<sequence length="116" mass="12630">MPVANAPETEWTDDSKDSSIQSIKAIADDILSLEDKIAEHVNLAVREYSIKQHGHMAGNVTVGDLASLLSGLGVKPKLARELARVAVQRHEQFRWSENGKAIQAEAAAKKKAAEEE</sequence>
<name>G3FFP4_BPVC8</name>
<dbReference type="OrthoDB" id="33105at10239"/>
<proteinExistence type="predicted"/>
<organismHost>
    <name type="scientific">Vibrio cholerae</name>
    <dbReference type="NCBI Taxonomy" id="666"/>
</organismHost>
<dbReference type="KEGG" id="vg:24366419"/>
<dbReference type="EMBL" id="JF712866">
    <property type="protein sequence ID" value="AEM62932.1"/>
    <property type="molecule type" value="Genomic_DNA"/>
</dbReference>
<evidence type="ECO:0000313" key="1">
    <source>
        <dbReference type="EMBL" id="AEM62932.1"/>
    </source>
</evidence>
<protein>
    <submittedName>
        <fullName evidence="1">Uncharacterized protein</fullName>
    </submittedName>
</protein>
<reference evidence="1 2" key="2">
    <citation type="journal article" date="2016" name="Virol. J.">
        <title>Genetic characterization of OVC8 lytic phage for Vibrio cholerae O1.</title>
        <authorList>
            <person name="Solis-Sanchez A."/>
            <person name="Hernandez-Chinas U."/>
            <person name="Navarro-Ocana A."/>
            <person name="De la Mora J."/>
            <person name="Xicohtencatl-Cortes J."/>
            <person name="Eslava-Campos C."/>
        </authorList>
    </citation>
    <scope>NUCLEOTIDE SEQUENCE [LARGE SCALE GENOMIC DNA]</scope>
</reference>
<accession>G3FFP4</accession>
<organism evidence="1 2">
    <name type="scientific">Vibrio phage phiVC8</name>
    <dbReference type="NCBI Taxonomy" id="1076759"/>
    <lineage>
        <taxon>Viruses</taxon>
        <taxon>Duplodnaviria</taxon>
        <taxon>Heunggongvirae</taxon>
        <taxon>Uroviricota</taxon>
        <taxon>Caudoviricetes</taxon>
        <taxon>Enhodamvirus</taxon>
        <taxon>Enhodamvirus VC8</taxon>
    </lineage>
</organism>
<gene>
    <name evidence="1" type="ORF">phiVC8_p35</name>
</gene>